<dbReference type="EMBL" id="JAMRDG010000002">
    <property type="protein sequence ID" value="KAJ3688517.1"/>
    <property type="molecule type" value="Genomic_DNA"/>
</dbReference>
<gene>
    <name evidence="3" type="ORF">LUZ61_017681</name>
</gene>
<keyword evidence="4" id="KW-1185">Reference proteome</keyword>
<dbReference type="InterPro" id="IPR036397">
    <property type="entry name" value="RNaseH_sf"/>
</dbReference>
<dbReference type="Pfam" id="PF13456">
    <property type="entry name" value="RVT_3"/>
    <property type="match status" value="1"/>
</dbReference>
<evidence type="ECO:0000313" key="4">
    <source>
        <dbReference type="Proteomes" id="UP001210211"/>
    </source>
</evidence>
<evidence type="ECO:0000313" key="3">
    <source>
        <dbReference type="EMBL" id="KAJ3688517.1"/>
    </source>
</evidence>
<dbReference type="PANTHER" id="PTHR33116">
    <property type="entry name" value="REVERSE TRANSCRIPTASE ZINC-BINDING DOMAIN-CONTAINING PROTEIN-RELATED-RELATED"/>
    <property type="match status" value="1"/>
</dbReference>
<organism evidence="3 4">
    <name type="scientific">Rhynchospora tenuis</name>
    <dbReference type="NCBI Taxonomy" id="198213"/>
    <lineage>
        <taxon>Eukaryota</taxon>
        <taxon>Viridiplantae</taxon>
        <taxon>Streptophyta</taxon>
        <taxon>Embryophyta</taxon>
        <taxon>Tracheophyta</taxon>
        <taxon>Spermatophyta</taxon>
        <taxon>Magnoliopsida</taxon>
        <taxon>Liliopsida</taxon>
        <taxon>Poales</taxon>
        <taxon>Cyperaceae</taxon>
        <taxon>Cyperoideae</taxon>
        <taxon>Rhynchosporeae</taxon>
        <taxon>Rhynchospora</taxon>
    </lineage>
</organism>
<proteinExistence type="predicted"/>
<reference evidence="3 4" key="1">
    <citation type="journal article" date="2022" name="Cell">
        <title>Repeat-based holocentromeres influence genome architecture and karyotype evolution.</title>
        <authorList>
            <person name="Hofstatter P.G."/>
            <person name="Thangavel G."/>
            <person name="Lux T."/>
            <person name="Neumann P."/>
            <person name="Vondrak T."/>
            <person name="Novak P."/>
            <person name="Zhang M."/>
            <person name="Costa L."/>
            <person name="Castellani M."/>
            <person name="Scott A."/>
            <person name="Toegelov H."/>
            <person name="Fuchs J."/>
            <person name="Mata-Sucre Y."/>
            <person name="Dias Y."/>
            <person name="Vanzela A.L.L."/>
            <person name="Huettel B."/>
            <person name="Almeida C.C.S."/>
            <person name="Simkova H."/>
            <person name="Souza G."/>
            <person name="Pedrosa-Harand A."/>
            <person name="Macas J."/>
            <person name="Mayer K.F.X."/>
            <person name="Houben A."/>
            <person name="Marques A."/>
        </authorList>
    </citation>
    <scope>NUCLEOTIDE SEQUENCE [LARGE SCALE GENOMIC DNA]</scope>
    <source>
        <strain evidence="3">RhyTen1mFocal</strain>
    </source>
</reference>
<accession>A0AAD6EL74</accession>
<dbReference type="Proteomes" id="UP001210211">
    <property type="component" value="Unassembled WGS sequence"/>
</dbReference>
<evidence type="ECO:0000259" key="1">
    <source>
        <dbReference type="Pfam" id="PF13456"/>
    </source>
</evidence>
<name>A0AAD6EL74_9POAL</name>
<feature type="domain" description="RNase H type-1" evidence="1">
    <location>
        <begin position="460"/>
        <end position="546"/>
    </location>
</feature>
<evidence type="ECO:0008006" key="5">
    <source>
        <dbReference type="Google" id="ProtNLM"/>
    </source>
</evidence>
<evidence type="ECO:0000259" key="2">
    <source>
        <dbReference type="Pfam" id="PF13966"/>
    </source>
</evidence>
<feature type="domain" description="Reverse transcriptase zinc-binding" evidence="2">
    <location>
        <begin position="271"/>
        <end position="360"/>
    </location>
</feature>
<dbReference type="Pfam" id="PF13966">
    <property type="entry name" value="zf-RVT"/>
    <property type="match status" value="1"/>
</dbReference>
<dbReference type="GO" id="GO:0004523">
    <property type="term" value="F:RNA-DNA hybrid ribonuclease activity"/>
    <property type="evidence" value="ECO:0007669"/>
    <property type="project" value="InterPro"/>
</dbReference>
<dbReference type="PANTHER" id="PTHR33116:SF78">
    <property type="entry name" value="OS12G0587133 PROTEIN"/>
    <property type="match status" value="1"/>
</dbReference>
<dbReference type="AlphaFoldDB" id="A0AAD6EL74"/>
<sequence>MEGRERDLYLGISIARPPTYNTITKDLILHKLHSKLGGWKRDMLSHARRLTLIKSTLTSLPVHYFSITLFNKGMINSLNKILRKFFWGKEQDKFLTPIVWKKTFNSLEEGGLGIRDLHTFNKALMLKNVWALASNKPTGWVQQLNAKYCHERGLWGTNTTRNCSQLWKDIQSIKCFFKDEICWDLQNGKTVQAQNQPWHHFWKLRTRKDNNQNIHVADLFDEDSNSWRQETLQSLFNVKQCRSILANAVTPKRRALIEDRLIWSRSKSGCYSTKEGYEILISEVQPQQNISFHWSILWNCSFIIPKIKVFLWRTIHNGLITSEKLNKFMPSVTVLCTICGNSTETICHILFKCPMARTTWFQSQLGLKTEYLPDQFLEAFIQIIANQDQKAFAKICSTLWCIWKARNNFLFRGKIPQQLEILHEAEMLCCDNTPKKSSPRQNINNNLSEISSGARVILVDAPWNTNRKTGLGIVCYDRQGAFTWAVSHSTEAPSPFTAESKALLLAIETLEKTHQTDQSHTYIFTDCKNLTTNLRDTIPTQKHKYNRYYLAFCFDFFQQT</sequence>
<dbReference type="InterPro" id="IPR026960">
    <property type="entry name" value="RVT-Znf"/>
</dbReference>
<dbReference type="GO" id="GO:0003676">
    <property type="term" value="F:nucleic acid binding"/>
    <property type="evidence" value="ECO:0007669"/>
    <property type="project" value="InterPro"/>
</dbReference>
<protein>
    <recommendedName>
        <fullName evidence="5">Reverse transcriptase zinc-binding domain-containing protein</fullName>
    </recommendedName>
</protein>
<dbReference type="Gene3D" id="3.30.420.10">
    <property type="entry name" value="Ribonuclease H-like superfamily/Ribonuclease H"/>
    <property type="match status" value="1"/>
</dbReference>
<dbReference type="InterPro" id="IPR002156">
    <property type="entry name" value="RNaseH_domain"/>
</dbReference>
<comment type="caution">
    <text evidence="3">The sequence shown here is derived from an EMBL/GenBank/DDBJ whole genome shotgun (WGS) entry which is preliminary data.</text>
</comment>